<evidence type="ECO:0000256" key="1">
    <source>
        <dbReference type="SAM" id="MobiDB-lite"/>
    </source>
</evidence>
<feature type="compositionally biased region" description="Basic and acidic residues" evidence="1">
    <location>
        <begin position="226"/>
        <end position="237"/>
    </location>
</feature>
<proteinExistence type="predicted"/>
<dbReference type="EMBL" id="CAJNOK010031952">
    <property type="protein sequence ID" value="CAF1478283.1"/>
    <property type="molecule type" value="Genomic_DNA"/>
</dbReference>
<accession>A0A814FU09</accession>
<dbReference type="GO" id="GO:0006139">
    <property type="term" value="P:nucleobase-containing compound metabolic process"/>
    <property type="evidence" value="ECO:0007669"/>
    <property type="project" value="InterPro"/>
</dbReference>
<dbReference type="Proteomes" id="UP000677228">
    <property type="component" value="Unassembled WGS sequence"/>
</dbReference>
<dbReference type="Proteomes" id="UP000682733">
    <property type="component" value="Unassembled WGS sequence"/>
</dbReference>
<dbReference type="SUPFAM" id="SSF53098">
    <property type="entry name" value="Ribonuclease H-like"/>
    <property type="match status" value="1"/>
</dbReference>
<dbReference type="EMBL" id="CAJNOQ010002946">
    <property type="protein sequence ID" value="CAF0987507.1"/>
    <property type="molecule type" value="Genomic_DNA"/>
</dbReference>
<feature type="region of interest" description="Disordered" evidence="1">
    <location>
        <begin position="188"/>
        <end position="264"/>
    </location>
</feature>
<dbReference type="Pfam" id="PF01612">
    <property type="entry name" value="DNA_pol_A_exo1"/>
    <property type="match status" value="1"/>
</dbReference>
<feature type="non-terminal residue" evidence="3">
    <location>
        <position position="496"/>
    </location>
</feature>
<feature type="region of interest" description="Disordered" evidence="1">
    <location>
        <begin position="458"/>
        <end position="496"/>
    </location>
</feature>
<dbReference type="InterPro" id="IPR036397">
    <property type="entry name" value="RNaseH_sf"/>
</dbReference>
<dbReference type="AlphaFoldDB" id="A0A814FU09"/>
<evidence type="ECO:0000313" key="4">
    <source>
        <dbReference type="EMBL" id="CAF1478283.1"/>
    </source>
</evidence>
<name>A0A814FU09_9BILA</name>
<evidence type="ECO:0000313" key="6">
    <source>
        <dbReference type="EMBL" id="CAF4269130.1"/>
    </source>
</evidence>
<dbReference type="PANTHER" id="PTHR47765">
    <property type="entry name" value="3'-5' EXONUCLEASE DOMAIN-CONTAINING PROTEIN"/>
    <property type="match status" value="1"/>
</dbReference>
<feature type="region of interest" description="Disordered" evidence="1">
    <location>
        <begin position="354"/>
        <end position="375"/>
    </location>
</feature>
<feature type="compositionally biased region" description="Polar residues" evidence="1">
    <location>
        <begin position="189"/>
        <end position="208"/>
    </location>
</feature>
<organism evidence="3 7">
    <name type="scientific">Didymodactylos carnosus</name>
    <dbReference type="NCBI Taxonomy" id="1234261"/>
    <lineage>
        <taxon>Eukaryota</taxon>
        <taxon>Metazoa</taxon>
        <taxon>Spiralia</taxon>
        <taxon>Gnathifera</taxon>
        <taxon>Rotifera</taxon>
        <taxon>Eurotatoria</taxon>
        <taxon>Bdelloidea</taxon>
        <taxon>Philodinida</taxon>
        <taxon>Philodinidae</taxon>
        <taxon>Didymodactylos</taxon>
    </lineage>
</organism>
<dbReference type="Proteomes" id="UP000663829">
    <property type="component" value="Unassembled WGS sequence"/>
</dbReference>
<dbReference type="GO" id="GO:0003676">
    <property type="term" value="F:nucleic acid binding"/>
    <property type="evidence" value="ECO:0007669"/>
    <property type="project" value="InterPro"/>
</dbReference>
<evidence type="ECO:0000313" key="7">
    <source>
        <dbReference type="Proteomes" id="UP000663829"/>
    </source>
</evidence>
<evidence type="ECO:0000313" key="5">
    <source>
        <dbReference type="EMBL" id="CAF3759653.1"/>
    </source>
</evidence>
<dbReference type="InterPro" id="IPR052408">
    <property type="entry name" value="Exonuclease_MUT-7-like"/>
</dbReference>
<dbReference type="Gene3D" id="3.30.420.10">
    <property type="entry name" value="Ribonuclease H-like superfamily/Ribonuclease H"/>
    <property type="match status" value="1"/>
</dbReference>
<protein>
    <recommendedName>
        <fullName evidence="2">3'-5' exonuclease domain-containing protein</fullName>
    </recommendedName>
</protein>
<feature type="region of interest" description="Disordered" evidence="1">
    <location>
        <begin position="397"/>
        <end position="418"/>
    </location>
</feature>
<dbReference type="InterPro" id="IPR012337">
    <property type="entry name" value="RNaseH-like_sf"/>
</dbReference>
<gene>
    <name evidence="3" type="ORF">GPM918_LOCUS13078</name>
    <name evidence="4" type="ORF">OVA965_LOCUS35951</name>
    <name evidence="5" type="ORF">SRO942_LOCUS13078</name>
    <name evidence="6" type="ORF">TMI583_LOCUS36937</name>
</gene>
<feature type="compositionally biased region" description="Basic residues" evidence="1">
    <location>
        <begin position="214"/>
        <end position="225"/>
    </location>
</feature>
<dbReference type="GO" id="GO:0008408">
    <property type="term" value="F:3'-5' exonuclease activity"/>
    <property type="evidence" value="ECO:0007669"/>
    <property type="project" value="InterPro"/>
</dbReference>
<dbReference type="Proteomes" id="UP000681722">
    <property type="component" value="Unassembled WGS sequence"/>
</dbReference>
<sequence>CFQTPIISHLIELSSLYRTAYPPTQKDSNHQTCSLQKMTATVLHLQLNKKYQCVNWSKRPLPYSWKDYAAADVIVMIEIYDSLLSKIKEIYSASTSFDGTDNVKTKQTVLVHDLADPFDESSSSLEEDKDKPGENLSMCSWNWTWSTFQQSFETTIDLTQVKIYQCYCSERFVTSKARSKHAKSCVEASKQNSQYSTQQNDPIVNNSELLHFKQQPRKKKKKKIIIAHDAKIKPKQEESDDEDEQQQEEESFSSEKGYDKMTNGNLTAETYDNMLNISPLSLTTYSRRGRGFIPPGLKKAYEDINSPDHELCHPAPQIQSTRYENSRPPDAKYFLNDEDNEVAQIFGFDKSSSTKYSHRSTNHVIQKPPATSQKPVMNSYNSTYNQQQNKPKIAQFPPAPKEPTYHSTPNDLIIRPDSNRSDLTVSTIMDKLVSSSCDPSIDDTLTLPFHNTSFIAGRGRGIGRGRPKTSDGIGYDQGPPIPSMPFYLRQENDSFT</sequence>
<dbReference type="EMBL" id="CAJOBC010002946">
    <property type="protein sequence ID" value="CAF3759653.1"/>
    <property type="molecule type" value="Genomic_DNA"/>
</dbReference>
<dbReference type="InterPro" id="IPR002562">
    <property type="entry name" value="3'-5'_exonuclease_dom"/>
</dbReference>
<keyword evidence="7" id="KW-1185">Reference proteome</keyword>
<reference evidence="3" key="1">
    <citation type="submission" date="2021-02" db="EMBL/GenBank/DDBJ databases">
        <authorList>
            <person name="Nowell W R."/>
        </authorList>
    </citation>
    <scope>NUCLEOTIDE SEQUENCE</scope>
</reference>
<dbReference type="OrthoDB" id="18193at2759"/>
<comment type="caution">
    <text evidence="3">The sequence shown here is derived from an EMBL/GenBank/DDBJ whole genome shotgun (WGS) entry which is preliminary data.</text>
</comment>
<feature type="compositionally biased region" description="Acidic residues" evidence="1">
    <location>
        <begin position="238"/>
        <end position="252"/>
    </location>
</feature>
<dbReference type="EMBL" id="CAJOBA010053865">
    <property type="protein sequence ID" value="CAF4269130.1"/>
    <property type="molecule type" value="Genomic_DNA"/>
</dbReference>
<feature type="domain" description="3'-5' exonuclease" evidence="2">
    <location>
        <begin position="28"/>
        <end position="87"/>
    </location>
</feature>
<evidence type="ECO:0000313" key="3">
    <source>
        <dbReference type="EMBL" id="CAF0987507.1"/>
    </source>
</evidence>
<dbReference type="PANTHER" id="PTHR47765:SF2">
    <property type="entry name" value="EXONUCLEASE MUT-7 HOMOLOG"/>
    <property type="match status" value="1"/>
</dbReference>
<evidence type="ECO:0000259" key="2">
    <source>
        <dbReference type="Pfam" id="PF01612"/>
    </source>
</evidence>